<dbReference type="AlphaFoldDB" id="A0A645B836"/>
<dbReference type="PANTHER" id="PTHR12677">
    <property type="entry name" value="GOLGI APPARATUS MEMBRANE PROTEIN TVP38-RELATED"/>
    <property type="match status" value="1"/>
</dbReference>
<name>A0A645B836_9ZZZZ</name>
<evidence type="ECO:0000256" key="6">
    <source>
        <dbReference type="SAM" id="MobiDB-lite"/>
    </source>
</evidence>
<comment type="caution">
    <text evidence="9">The sequence shown here is derived from an EMBL/GenBank/DDBJ whole genome shotgun (WGS) entry which is preliminary data.</text>
</comment>
<evidence type="ECO:0000256" key="1">
    <source>
        <dbReference type="ARBA" id="ARBA00004651"/>
    </source>
</evidence>
<sequence length="217" mass="23195">MDARGVWGRVLFVGVMLLQVVIAFIPAEPLELAAGYAFGALWGTLLVWIGLVLGTTIVFLFVRKIGIKAVEVFFTREQIDSVKYINNERALNATAFILFLIPGTPKDLLTYLAGLTKIRLVPWIVLTSIARIPSIVTSTISGNALELGQYGLAIAVFAATGLVSGIGFLLYRRKQRKHALKEAADALALQPLPEYGGAAEQPGGGGAQPSGQTGTEQ</sequence>
<evidence type="ECO:0000256" key="3">
    <source>
        <dbReference type="ARBA" id="ARBA00022692"/>
    </source>
</evidence>
<organism evidence="9">
    <name type="scientific">bioreactor metagenome</name>
    <dbReference type="NCBI Taxonomy" id="1076179"/>
    <lineage>
        <taxon>unclassified sequences</taxon>
        <taxon>metagenomes</taxon>
        <taxon>ecological metagenomes</taxon>
    </lineage>
</organism>
<feature type="region of interest" description="Disordered" evidence="6">
    <location>
        <begin position="194"/>
        <end position="217"/>
    </location>
</feature>
<keyword evidence="3 7" id="KW-0812">Transmembrane</keyword>
<evidence type="ECO:0000313" key="9">
    <source>
        <dbReference type="EMBL" id="MPM61575.1"/>
    </source>
</evidence>
<keyword evidence="2" id="KW-1003">Cell membrane</keyword>
<feature type="domain" description="VTT" evidence="8">
    <location>
        <begin position="25"/>
        <end position="142"/>
    </location>
</feature>
<reference evidence="9" key="1">
    <citation type="submission" date="2019-08" db="EMBL/GenBank/DDBJ databases">
        <authorList>
            <person name="Kucharzyk K."/>
            <person name="Murdoch R.W."/>
            <person name="Higgins S."/>
            <person name="Loffler F."/>
        </authorList>
    </citation>
    <scope>NUCLEOTIDE SEQUENCE</scope>
</reference>
<feature type="transmembrane region" description="Helical" evidence="7">
    <location>
        <begin position="147"/>
        <end position="171"/>
    </location>
</feature>
<feature type="transmembrane region" description="Helical" evidence="7">
    <location>
        <begin position="120"/>
        <end position="141"/>
    </location>
</feature>
<comment type="subcellular location">
    <subcellularLocation>
        <location evidence="1">Cell membrane</location>
        <topology evidence="1">Multi-pass membrane protein</topology>
    </subcellularLocation>
</comment>
<dbReference type="PANTHER" id="PTHR12677:SF59">
    <property type="entry name" value="GOLGI APPARATUS MEMBRANE PROTEIN TVP38-RELATED"/>
    <property type="match status" value="1"/>
</dbReference>
<keyword evidence="4 7" id="KW-1133">Transmembrane helix</keyword>
<dbReference type="InterPro" id="IPR032816">
    <property type="entry name" value="VTT_dom"/>
</dbReference>
<dbReference type="EMBL" id="VSSQ01018417">
    <property type="protein sequence ID" value="MPM61575.1"/>
    <property type="molecule type" value="Genomic_DNA"/>
</dbReference>
<feature type="transmembrane region" description="Helical" evidence="7">
    <location>
        <begin position="33"/>
        <end position="62"/>
    </location>
</feature>
<dbReference type="GO" id="GO:0005886">
    <property type="term" value="C:plasma membrane"/>
    <property type="evidence" value="ECO:0007669"/>
    <property type="project" value="UniProtKB-SubCell"/>
</dbReference>
<gene>
    <name evidence="9" type="ORF">SDC9_108435</name>
</gene>
<dbReference type="InterPro" id="IPR015414">
    <property type="entry name" value="TMEM64"/>
</dbReference>
<evidence type="ECO:0000256" key="4">
    <source>
        <dbReference type="ARBA" id="ARBA00022989"/>
    </source>
</evidence>
<proteinExistence type="predicted"/>
<evidence type="ECO:0000256" key="2">
    <source>
        <dbReference type="ARBA" id="ARBA00022475"/>
    </source>
</evidence>
<protein>
    <recommendedName>
        <fullName evidence="8">VTT domain-containing protein</fullName>
    </recommendedName>
</protein>
<evidence type="ECO:0000259" key="8">
    <source>
        <dbReference type="Pfam" id="PF09335"/>
    </source>
</evidence>
<feature type="transmembrane region" description="Helical" evidence="7">
    <location>
        <begin position="7"/>
        <end position="27"/>
    </location>
</feature>
<accession>A0A645B836</accession>
<evidence type="ECO:0000256" key="5">
    <source>
        <dbReference type="ARBA" id="ARBA00023136"/>
    </source>
</evidence>
<keyword evidence="5 7" id="KW-0472">Membrane</keyword>
<dbReference type="Pfam" id="PF09335">
    <property type="entry name" value="VTT_dom"/>
    <property type="match status" value="1"/>
</dbReference>
<evidence type="ECO:0000256" key="7">
    <source>
        <dbReference type="SAM" id="Phobius"/>
    </source>
</evidence>